<sequence>MTGDVNDYQSRGARALVLLHEQHLRGCLEVWKQAKAANIKLPETDDENYQSLETLLKHILRSAGNYMVSICKNLELPDPEIKPVPGVAIIEAEADSYLKRVLERWRLPLADVLDERLEPEPESYFPGMPYWIDAMLEHAVMHPIRHEFQLKELIQRQSD</sequence>
<proteinExistence type="predicted"/>
<dbReference type="InterPro" id="IPR034660">
    <property type="entry name" value="DinB/YfiT-like"/>
</dbReference>
<reference evidence="1" key="1">
    <citation type="submission" date="2020-02" db="EMBL/GenBank/DDBJ databases">
        <authorList>
            <person name="Meier V. D."/>
        </authorList>
    </citation>
    <scope>NUCLEOTIDE SEQUENCE</scope>
    <source>
        <strain evidence="1">AVDCRST_MAG86</strain>
    </source>
</reference>
<accession>A0A6J4UYN6</accession>
<organism evidence="1">
    <name type="scientific">uncultured Truepera sp</name>
    <dbReference type="NCBI Taxonomy" id="543023"/>
    <lineage>
        <taxon>Bacteria</taxon>
        <taxon>Thermotogati</taxon>
        <taxon>Deinococcota</taxon>
        <taxon>Deinococci</taxon>
        <taxon>Trueperales</taxon>
        <taxon>Trueperaceae</taxon>
        <taxon>Truepera</taxon>
        <taxon>environmental samples</taxon>
    </lineage>
</organism>
<dbReference type="EMBL" id="CADCWP010000035">
    <property type="protein sequence ID" value="CAA9559862.1"/>
    <property type="molecule type" value="Genomic_DNA"/>
</dbReference>
<dbReference type="AlphaFoldDB" id="A0A6J4UYN6"/>
<gene>
    <name evidence="1" type="ORF">AVDCRST_MAG86-691</name>
</gene>
<name>A0A6J4UYN6_9DEIN</name>
<protein>
    <recommendedName>
        <fullName evidence="2">DinB-like domain-containing protein</fullName>
    </recommendedName>
</protein>
<dbReference type="SUPFAM" id="SSF109854">
    <property type="entry name" value="DinB/YfiT-like putative metalloenzymes"/>
    <property type="match status" value="1"/>
</dbReference>
<evidence type="ECO:0008006" key="2">
    <source>
        <dbReference type="Google" id="ProtNLM"/>
    </source>
</evidence>
<evidence type="ECO:0000313" key="1">
    <source>
        <dbReference type="EMBL" id="CAA9559862.1"/>
    </source>
</evidence>